<feature type="region of interest" description="Disordered" evidence="1">
    <location>
        <begin position="1"/>
        <end position="144"/>
    </location>
</feature>
<sequence length="144" mass="14673">MTPDDSGRRARRHAHGPSPTEDASPAEGGESGKDGENGDAAPRPESSGFSRVASGRGASAPEEARAHWSPRRRRAARGREQRREPPGGAPGDAGGEPAPPHDAGDENDADDPSSADDSGDADDPSSADDSGDADESGDGQGRRP</sequence>
<name>A0ABP6RGA4_9MICC</name>
<comment type="caution">
    <text evidence="2">The sequence shown here is derived from an EMBL/GenBank/DDBJ whole genome shotgun (WGS) entry which is preliminary data.</text>
</comment>
<evidence type="ECO:0000256" key="1">
    <source>
        <dbReference type="SAM" id="MobiDB-lite"/>
    </source>
</evidence>
<dbReference type="Proteomes" id="UP001501736">
    <property type="component" value="Unassembled WGS sequence"/>
</dbReference>
<protein>
    <submittedName>
        <fullName evidence="2">Uncharacterized protein</fullName>
    </submittedName>
</protein>
<accession>A0ABP6RGA4</accession>
<keyword evidence="3" id="KW-1185">Reference proteome</keyword>
<evidence type="ECO:0000313" key="2">
    <source>
        <dbReference type="EMBL" id="GAA3284931.1"/>
    </source>
</evidence>
<gene>
    <name evidence="2" type="ORF">GCM10020260_16480</name>
</gene>
<organism evidence="2 3">
    <name type="scientific">Nesterenkonia halobia</name>
    <dbReference type="NCBI Taxonomy" id="37922"/>
    <lineage>
        <taxon>Bacteria</taxon>
        <taxon>Bacillati</taxon>
        <taxon>Actinomycetota</taxon>
        <taxon>Actinomycetes</taxon>
        <taxon>Micrococcales</taxon>
        <taxon>Micrococcaceae</taxon>
        <taxon>Nesterenkonia</taxon>
    </lineage>
</organism>
<evidence type="ECO:0000313" key="3">
    <source>
        <dbReference type="Proteomes" id="UP001501736"/>
    </source>
</evidence>
<feature type="compositionally biased region" description="Acidic residues" evidence="1">
    <location>
        <begin position="105"/>
        <end position="137"/>
    </location>
</feature>
<dbReference type="EMBL" id="BAAAYG010000005">
    <property type="protein sequence ID" value="GAA3284931.1"/>
    <property type="molecule type" value="Genomic_DNA"/>
</dbReference>
<proteinExistence type="predicted"/>
<reference evidence="3" key="1">
    <citation type="journal article" date="2019" name="Int. J. Syst. Evol. Microbiol.">
        <title>The Global Catalogue of Microorganisms (GCM) 10K type strain sequencing project: providing services to taxonomists for standard genome sequencing and annotation.</title>
        <authorList>
            <consortium name="The Broad Institute Genomics Platform"/>
            <consortium name="The Broad Institute Genome Sequencing Center for Infectious Disease"/>
            <person name="Wu L."/>
            <person name="Ma J."/>
        </authorList>
    </citation>
    <scope>NUCLEOTIDE SEQUENCE [LARGE SCALE GENOMIC DNA]</scope>
    <source>
        <strain evidence="3">JCM 11483</strain>
    </source>
</reference>